<keyword evidence="6 7" id="KW-0472">Membrane</keyword>
<accession>A0A3M8P7N4</accession>
<dbReference type="Proteomes" id="UP000275473">
    <property type="component" value="Unassembled WGS sequence"/>
</dbReference>
<dbReference type="AlphaFoldDB" id="A0A3M8P7N4"/>
<evidence type="ECO:0000256" key="4">
    <source>
        <dbReference type="ARBA" id="ARBA00022692"/>
    </source>
</evidence>
<feature type="transmembrane region" description="Helical" evidence="7">
    <location>
        <begin position="167"/>
        <end position="189"/>
    </location>
</feature>
<comment type="similarity">
    <text evidence="2 7">Belongs to the concentrative nucleoside transporter (CNT) (TC 2.A.41) family.</text>
</comment>
<evidence type="ECO:0000313" key="12">
    <source>
        <dbReference type="Proteomes" id="UP000275473"/>
    </source>
</evidence>
<evidence type="ECO:0000259" key="10">
    <source>
        <dbReference type="Pfam" id="PF07670"/>
    </source>
</evidence>
<comment type="subcellular location">
    <subcellularLocation>
        <location evidence="1">Cell membrane</location>
        <topology evidence="1">Multi-pass membrane protein</topology>
    </subcellularLocation>
</comment>
<evidence type="ECO:0000256" key="5">
    <source>
        <dbReference type="ARBA" id="ARBA00022989"/>
    </source>
</evidence>
<proteinExistence type="inferred from homology"/>
<keyword evidence="4 7" id="KW-0812">Transmembrane</keyword>
<dbReference type="InterPro" id="IPR008276">
    <property type="entry name" value="C_nuclsd_transpt"/>
</dbReference>
<sequence length="403" mass="42274">MNLLWGIFGIFVVLSIAFLLSNAKKSIKLRTVLGGLAIQITFAFIVLEWEFGRAMLLRLTGLVQNVIDYAGEGIAFLFGPAADVDNFGSVFAFQVLPIIIFFSSLISVLYYLGIMQWVIKLLGGALSKILGTSKAESVSAAANIFVGQTEAPLVVRPFLKTMTRSELFAVMTGGLASVAGSTLAGYALLGIPLEYLLAASFMAAPAGLIMAKIILPETEEVEEKDFVMEKDKASTNVIDAAARGAGDGLQLALNVGAMLLAFIALIALLNGMLGGIGGWFGAEDLTIQAILGFVFAPLAWAIGVPWAEAVQAGSFIGQKLVLNEFVAYAAFAPEIADLSPKTVMVVSFALCGFANFSSLAILLGGLGSLAPNRRPDIARLGIKAIAAGMLASLLSASIAGMFM</sequence>
<dbReference type="OrthoDB" id="9766455at2"/>
<dbReference type="InterPro" id="IPR011642">
    <property type="entry name" value="Gate_dom"/>
</dbReference>
<evidence type="ECO:0000256" key="3">
    <source>
        <dbReference type="ARBA" id="ARBA00022475"/>
    </source>
</evidence>
<feature type="transmembrane region" description="Helical" evidence="7">
    <location>
        <begin position="380"/>
        <end position="402"/>
    </location>
</feature>
<dbReference type="Pfam" id="PF01773">
    <property type="entry name" value="Nucleos_tra2_N"/>
    <property type="match status" value="1"/>
</dbReference>
<evidence type="ECO:0000256" key="7">
    <source>
        <dbReference type="RuleBase" id="RU362018"/>
    </source>
</evidence>
<evidence type="ECO:0000259" key="9">
    <source>
        <dbReference type="Pfam" id="PF07662"/>
    </source>
</evidence>
<feature type="transmembrane region" description="Helical" evidence="7">
    <location>
        <begin position="285"/>
        <end position="308"/>
    </location>
</feature>
<evidence type="ECO:0000313" key="11">
    <source>
        <dbReference type="EMBL" id="RNF39708.1"/>
    </source>
</evidence>
<comment type="caution">
    <text evidence="11">The sequence shown here is derived from an EMBL/GenBank/DDBJ whole genome shotgun (WGS) entry which is preliminary data.</text>
</comment>
<feature type="domain" description="Nucleoside transporter/FeoB GTPase Gate" evidence="10">
    <location>
        <begin position="92"/>
        <end position="189"/>
    </location>
</feature>
<gene>
    <name evidence="11" type="ORF">EEX84_06990</name>
</gene>
<keyword evidence="3" id="KW-1003">Cell membrane</keyword>
<dbReference type="RefSeq" id="WP_123164903.1">
    <property type="nucleotide sequence ID" value="NZ_RIAX01000004.1"/>
</dbReference>
<evidence type="ECO:0000256" key="6">
    <source>
        <dbReference type="ARBA" id="ARBA00023136"/>
    </source>
</evidence>
<dbReference type="Pfam" id="PF07662">
    <property type="entry name" value="Nucleos_tra2_C"/>
    <property type="match status" value="1"/>
</dbReference>
<dbReference type="NCBIfam" id="TIGR00804">
    <property type="entry name" value="nupC"/>
    <property type="match status" value="1"/>
</dbReference>
<organism evidence="11 12">
    <name type="scientific">Planococcus salinus</name>
    <dbReference type="NCBI Taxonomy" id="1848460"/>
    <lineage>
        <taxon>Bacteria</taxon>
        <taxon>Bacillati</taxon>
        <taxon>Bacillota</taxon>
        <taxon>Bacilli</taxon>
        <taxon>Bacillales</taxon>
        <taxon>Caryophanaceae</taxon>
        <taxon>Planococcus</taxon>
    </lineage>
</organism>
<dbReference type="GO" id="GO:0015293">
    <property type="term" value="F:symporter activity"/>
    <property type="evidence" value="ECO:0007669"/>
    <property type="project" value="TreeGrafter"/>
</dbReference>
<name>A0A3M8P7N4_9BACL</name>
<keyword evidence="12" id="KW-1185">Reference proteome</keyword>
<dbReference type="PANTHER" id="PTHR10590">
    <property type="entry name" value="SODIUM/NUCLEOSIDE COTRANSPORTER"/>
    <property type="match status" value="1"/>
</dbReference>
<keyword evidence="5 7" id="KW-1133">Transmembrane helix</keyword>
<feature type="domain" description="Concentrative nucleoside transporter N-terminal" evidence="8">
    <location>
        <begin position="8"/>
        <end position="80"/>
    </location>
</feature>
<protein>
    <recommendedName>
        <fullName evidence="7">Nucleoside permease</fullName>
    </recommendedName>
</protein>
<dbReference type="GO" id="GO:0005337">
    <property type="term" value="F:nucleoside transmembrane transporter activity"/>
    <property type="evidence" value="ECO:0007669"/>
    <property type="project" value="InterPro"/>
</dbReference>
<dbReference type="InterPro" id="IPR002668">
    <property type="entry name" value="CNT_N_dom"/>
</dbReference>
<evidence type="ECO:0000256" key="2">
    <source>
        <dbReference type="ARBA" id="ARBA00009033"/>
    </source>
</evidence>
<evidence type="ECO:0000256" key="1">
    <source>
        <dbReference type="ARBA" id="ARBA00004651"/>
    </source>
</evidence>
<keyword evidence="7" id="KW-0813">Transport</keyword>
<feature type="transmembrane region" description="Helical" evidence="7">
    <location>
        <begin position="251"/>
        <end position="273"/>
    </location>
</feature>
<dbReference type="Pfam" id="PF07670">
    <property type="entry name" value="Gate"/>
    <property type="match status" value="1"/>
</dbReference>
<feature type="transmembrane region" description="Helical" evidence="7">
    <location>
        <begin position="342"/>
        <end position="368"/>
    </location>
</feature>
<reference evidence="11 12" key="1">
    <citation type="journal article" date="2018" name="Int. J. Syst. Evol. Microbiol.">
        <title>Planococcus salinus sp. nov., a moderately halophilic bacterium isolated from a saline-alkali soil.</title>
        <authorList>
            <person name="Gan L."/>
        </authorList>
    </citation>
    <scope>NUCLEOTIDE SEQUENCE [LARGE SCALE GENOMIC DNA]</scope>
    <source>
        <strain evidence="11 12">LCB217</strain>
    </source>
</reference>
<feature type="transmembrane region" description="Helical" evidence="7">
    <location>
        <begin position="91"/>
        <end position="112"/>
    </location>
</feature>
<dbReference type="EMBL" id="RIAX01000004">
    <property type="protein sequence ID" value="RNF39708.1"/>
    <property type="molecule type" value="Genomic_DNA"/>
</dbReference>
<evidence type="ECO:0000259" key="8">
    <source>
        <dbReference type="Pfam" id="PF01773"/>
    </source>
</evidence>
<feature type="transmembrane region" description="Helical" evidence="7">
    <location>
        <begin position="29"/>
        <end position="47"/>
    </location>
</feature>
<comment type="caution">
    <text evidence="7">Lacks conserved residue(s) required for the propagation of feature annotation.</text>
</comment>
<dbReference type="InterPro" id="IPR018270">
    <property type="entry name" value="C_nuclsd_transpt_met_bac"/>
</dbReference>
<dbReference type="InterPro" id="IPR011657">
    <property type="entry name" value="CNT_C_dom"/>
</dbReference>
<dbReference type="GO" id="GO:0005886">
    <property type="term" value="C:plasma membrane"/>
    <property type="evidence" value="ECO:0007669"/>
    <property type="project" value="UniProtKB-SubCell"/>
</dbReference>
<feature type="domain" description="Concentrative nucleoside transporter C-terminal" evidence="9">
    <location>
        <begin position="195"/>
        <end position="400"/>
    </location>
</feature>
<dbReference type="PANTHER" id="PTHR10590:SF4">
    <property type="entry name" value="SOLUTE CARRIER FAMILY 28 MEMBER 3"/>
    <property type="match status" value="1"/>
</dbReference>